<name>A0ABN9JJU5_9RALS</name>
<organism evidence="1 2">
    <name type="scientific">Ralstonia flaminis</name>
    <dbReference type="NCBI Taxonomy" id="3058597"/>
    <lineage>
        <taxon>Bacteria</taxon>
        <taxon>Pseudomonadati</taxon>
        <taxon>Pseudomonadota</taxon>
        <taxon>Betaproteobacteria</taxon>
        <taxon>Burkholderiales</taxon>
        <taxon>Burkholderiaceae</taxon>
        <taxon>Ralstonia</taxon>
    </lineage>
</organism>
<accession>A0ABN9JJU5</accession>
<gene>
    <name evidence="1" type="ORF">LMG18101_00834</name>
</gene>
<keyword evidence="2" id="KW-1185">Reference proteome</keyword>
<sequence>MKIYIDFSIFDSPVSAYGNATGDIEVKSLPNVGEVVDLFEGRKFFELEGFSGRLKVISVDKVESSGKAIFALEDVVVASRSVAEKLAGKLETELGLFCIDYDQ</sequence>
<dbReference type="EMBL" id="CATZLL010000002">
    <property type="protein sequence ID" value="CAJ0810272.1"/>
    <property type="molecule type" value="Genomic_DNA"/>
</dbReference>
<reference evidence="1 2" key="1">
    <citation type="submission" date="2023-07" db="EMBL/GenBank/DDBJ databases">
        <authorList>
            <person name="Peeters C."/>
        </authorList>
    </citation>
    <scope>NUCLEOTIDE SEQUENCE [LARGE SCALE GENOMIC DNA]</scope>
    <source>
        <strain evidence="1 2">LMG 18101</strain>
    </source>
</reference>
<dbReference type="Proteomes" id="UP001189757">
    <property type="component" value="Unassembled WGS sequence"/>
</dbReference>
<proteinExistence type="predicted"/>
<dbReference type="RefSeq" id="WP_316680246.1">
    <property type="nucleotide sequence ID" value="NZ_CATZLL010000002.1"/>
</dbReference>
<protein>
    <submittedName>
        <fullName evidence="1">Uncharacterized protein</fullName>
    </submittedName>
</protein>
<evidence type="ECO:0000313" key="1">
    <source>
        <dbReference type="EMBL" id="CAJ0810272.1"/>
    </source>
</evidence>
<comment type="caution">
    <text evidence="1">The sequence shown here is derived from an EMBL/GenBank/DDBJ whole genome shotgun (WGS) entry which is preliminary data.</text>
</comment>
<evidence type="ECO:0000313" key="2">
    <source>
        <dbReference type="Proteomes" id="UP001189757"/>
    </source>
</evidence>